<feature type="transmembrane region" description="Helical" evidence="1">
    <location>
        <begin position="34"/>
        <end position="50"/>
    </location>
</feature>
<evidence type="ECO:0000313" key="3">
    <source>
        <dbReference type="Proteomes" id="UP000807504"/>
    </source>
</evidence>
<organism evidence="2 3">
    <name type="scientific">Argiope bruennichi</name>
    <name type="common">Wasp spider</name>
    <name type="synonym">Aranea bruennichi</name>
    <dbReference type="NCBI Taxonomy" id="94029"/>
    <lineage>
        <taxon>Eukaryota</taxon>
        <taxon>Metazoa</taxon>
        <taxon>Ecdysozoa</taxon>
        <taxon>Arthropoda</taxon>
        <taxon>Chelicerata</taxon>
        <taxon>Arachnida</taxon>
        <taxon>Araneae</taxon>
        <taxon>Araneomorphae</taxon>
        <taxon>Entelegynae</taxon>
        <taxon>Araneoidea</taxon>
        <taxon>Araneidae</taxon>
        <taxon>Argiope</taxon>
    </lineage>
</organism>
<feature type="transmembrane region" description="Helical" evidence="1">
    <location>
        <begin position="6"/>
        <end position="27"/>
    </location>
</feature>
<name>A0A8T0FAY0_ARGBR</name>
<dbReference type="AlphaFoldDB" id="A0A8T0FAY0"/>
<reference evidence="2" key="1">
    <citation type="journal article" date="2020" name="bioRxiv">
        <title>Chromosome-level reference genome of the European wasp spider Argiope bruennichi: a resource for studies on range expansion and evolutionary adaptation.</title>
        <authorList>
            <person name="Sheffer M.M."/>
            <person name="Hoppe A."/>
            <person name="Krehenwinkel H."/>
            <person name="Uhl G."/>
            <person name="Kuss A.W."/>
            <person name="Jensen L."/>
            <person name="Jensen C."/>
            <person name="Gillespie R.G."/>
            <person name="Hoff K.J."/>
            <person name="Prost S."/>
        </authorList>
    </citation>
    <scope>NUCLEOTIDE SEQUENCE</scope>
</reference>
<accession>A0A8T0FAY0</accession>
<reference evidence="2" key="2">
    <citation type="submission" date="2020-06" db="EMBL/GenBank/DDBJ databases">
        <authorList>
            <person name="Sheffer M."/>
        </authorList>
    </citation>
    <scope>NUCLEOTIDE SEQUENCE</scope>
</reference>
<proteinExistence type="predicted"/>
<gene>
    <name evidence="2" type="ORF">HNY73_009016</name>
</gene>
<sequence>MPVVTALMVACVSILHFAVSNLCQDVLSGGQRKIWTACNFLFFLYCTYWYRELSPEIYACLYIMFTLGIFISIFALYRIREELSLFQKRFIVAILFVTLLIETLTLDNYYDFGLCGFEFCQKIHVLDQTESETFDRSDTPICANFGK</sequence>
<protein>
    <submittedName>
        <fullName evidence="2">Uncharacterized protein</fullName>
    </submittedName>
</protein>
<keyword evidence="1" id="KW-1133">Transmembrane helix</keyword>
<dbReference type="Proteomes" id="UP000807504">
    <property type="component" value="Unassembled WGS sequence"/>
</dbReference>
<comment type="caution">
    <text evidence="2">The sequence shown here is derived from an EMBL/GenBank/DDBJ whole genome shotgun (WGS) entry which is preliminary data.</text>
</comment>
<feature type="transmembrane region" description="Helical" evidence="1">
    <location>
        <begin position="89"/>
        <end position="106"/>
    </location>
</feature>
<evidence type="ECO:0000256" key="1">
    <source>
        <dbReference type="SAM" id="Phobius"/>
    </source>
</evidence>
<keyword evidence="1" id="KW-0812">Transmembrane</keyword>
<feature type="transmembrane region" description="Helical" evidence="1">
    <location>
        <begin position="56"/>
        <end position="77"/>
    </location>
</feature>
<evidence type="ECO:0000313" key="2">
    <source>
        <dbReference type="EMBL" id="KAF8787415.1"/>
    </source>
</evidence>
<dbReference type="EMBL" id="JABXBU010000015">
    <property type="protein sequence ID" value="KAF8787415.1"/>
    <property type="molecule type" value="Genomic_DNA"/>
</dbReference>
<keyword evidence="3" id="KW-1185">Reference proteome</keyword>
<keyword evidence="1" id="KW-0472">Membrane</keyword>